<feature type="non-terminal residue" evidence="1">
    <location>
        <position position="71"/>
    </location>
</feature>
<evidence type="ECO:0000313" key="2">
    <source>
        <dbReference type="Proteomes" id="UP000823561"/>
    </source>
</evidence>
<gene>
    <name evidence="1" type="ORF">AALO_G00047440</name>
</gene>
<organism evidence="1 2">
    <name type="scientific">Alosa alosa</name>
    <name type="common">allis shad</name>
    <dbReference type="NCBI Taxonomy" id="278164"/>
    <lineage>
        <taxon>Eukaryota</taxon>
        <taxon>Metazoa</taxon>
        <taxon>Chordata</taxon>
        <taxon>Craniata</taxon>
        <taxon>Vertebrata</taxon>
        <taxon>Euteleostomi</taxon>
        <taxon>Actinopterygii</taxon>
        <taxon>Neopterygii</taxon>
        <taxon>Teleostei</taxon>
        <taxon>Clupei</taxon>
        <taxon>Clupeiformes</taxon>
        <taxon>Clupeoidei</taxon>
        <taxon>Clupeidae</taxon>
        <taxon>Alosa</taxon>
    </lineage>
</organism>
<reference evidence="1" key="1">
    <citation type="submission" date="2020-10" db="EMBL/GenBank/DDBJ databases">
        <title>Chromosome-scale genome assembly of the Allis shad, Alosa alosa.</title>
        <authorList>
            <person name="Margot Z."/>
            <person name="Christophe K."/>
            <person name="Cabau C."/>
            <person name="Louis A."/>
            <person name="Berthelot C."/>
            <person name="Parey E."/>
            <person name="Roest Crollius H."/>
            <person name="Montfort J."/>
            <person name="Robinson-Rechavi M."/>
            <person name="Bucao C."/>
            <person name="Bouchez O."/>
            <person name="Gislard M."/>
            <person name="Lluch J."/>
            <person name="Milhes M."/>
            <person name="Lampietro C."/>
            <person name="Lopez Roques C."/>
            <person name="Donnadieu C."/>
            <person name="Braasch I."/>
            <person name="Desvignes T."/>
            <person name="Postlethwait J."/>
            <person name="Bobe J."/>
            <person name="Guiguen Y."/>
        </authorList>
    </citation>
    <scope>NUCLEOTIDE SEQUENCE</scope>
    <source>
        <strain evidence="1">M-15738</strain>
        <tissue evidence="1">Blood</tissue>
    </source>
</reference>
<accession>A0AAV6H4X6</accession>
<sequence length="71" mass="7880">MSGQLHHHQIKSISVGRICRNHDVGSGVAGLRPLQDTVILRVHWTCNCSVPKAYNRPMLSLSMICRVRASS</sequence>
<proteinExistence type="predicted"/>
<comment type="caution">
    <text evidence="1">The sequence shown here is derived from an EMBL/GenBank/DDBJ whole genome shotgun (WGS) entry which is preliminary data.</text>
</comment>
<name>A0AAV6H4X6_9TELE</name>
<evidence type="ECO:0000313" key="1">
    <source>
        <dbReference type="EMBL" id="KAG5281664.1"/>
    </source>
</evidence>
<protein>
    <submittedName>
        <fullName evidence="1">Uncharacterized protein</fullName>
    </submittedName>
</protein>
<dbReference type="Proteomes" id="UP000823561">
    <property type="component" value="Chromosome 4"/>
</dbReference>
<dbReference type="AlphaFoldDB" id="A0AAV6H4X6"/>
<keyword evidence="2" id="KW-1185">Reference proteome</keyword>
<dbReference type="EMBL" id="JADWDJ010000004">
    <property type="protein sequence ID" value="KAG5281664.1"/>
    <property type="molecule type" value="Genomic_DNA"/>
</dbReference>